<dbReference type="GO" id="GO:0006571">
    <property type="term" value="P:tyrosine biosynthetic process"/>
    <property type="evidence" value="ECO:0007669"/>
    <property type="project" value="InterPro"/>
</dbReference>
<evidence type="ECO:0000313" key="5">
    <source>
        <dbReference type="EMBL" id="KNZ41814.1"/>
    </source>
</evidence>
<name>A0A0L6TZX6_9FIRM</name>
<dbReference type="SUPFAM" id="SSF51735">
    <property type="entry name" value="NAD(P)-binding Rossmann-fold domains"/>
    <property type="match status" value="1"/>
</dbReference>
<dbReference type="PATRIC" id="fig|52689.4.peg.1064"/>
<sequence>MKKLQDSIVGFIGLGLMGGALAMGLRKQGPKKITGYDINSEVIEKALNQSVIDEGVTDSQGLQQMLAACDLVFICLSPMDALAFLALYMEDFKPGAIITDIAGVKGVIFNNLGNLLRKDIDFIPGHPMAGSEKEGYGGADDRIFQNRNYILTPLPSNQPENIAFIREIVTALGFNHIVETTCAIHDEKIAFTSQLCHVIAAALVDCEDDLSITDFEGGSFGDLTRIAMINAPMWTELFMCNRKNLLNQVEKFEASLAIMKAMIKAEEKTELIDRLTAVRKKRVIMGEIRDAKSLKKK</sequence>
<dbReference type="Proteomes" id="UP000036873">
    <property type="component" value="Unassembled WGS sequence"/>
</dbReference>
<dbReference type="PANTHER" id="PTHR21363">
    <property type="entry name" value="PREPHENATE DEHYDROGENASE"/>
    <property type="match status" value="1"/>
</dbReference>
<dbReference type="InterPro" id="IPR050812">
    <property type="entry name" value="Preph/Arog_dehydrog"/>
</dbReference>
<gene>
    <name evidence="5" type="ORF">AKG39_09285</name>
</gene>
<reference evidence="6" key="1">
    <citation type="submission" date="2015-07" db="EMBL/GenBank/DDBJ databases">
        <title>Draft genome sequence of Acetobacterium bakii DSM 8293, a potential psychrophilic chemical producer through syngas fermentation.</title>
        <authorList>
            <person name="Song Y."/>
            <person name="Hwang S."/>
            <person name="Cho B.-K."/>
        </authorList>
    </citation>
    <scope>NUCLEOTIDE SEQUENCE [LARGE SCALE GENOMIC DNA]</scope>
    <source>
        <strain evidence="6">DSM 8239</strain>
    </source>
</reference>
<dbReference type="GO" id="GO:0008977">
    <property type="term" value="F:prephenate dehydrogenase (NAD+) activity"/>
    <property type="evidence" value="ECO:0007669"/>
    <property type="project" value="InterPro"/>
</dbReference>
<dbReference type="InterPro" id="IPR008927">
    <property type="entry name" value="6-PGluconate_DH-like_C_sf"/>
</dbReference>
<dbReference type="InterPro" id="IPR046825">
    <property type="entry name" value="PDH_C"/>
</dbReference>
<comment type="similarity">
    <text evidence="1">Belongs to the prephenate/arogenate dehydrogenase family.</text>
</comment>
<dbReference type="Gene3D" id="3.40.50.720">
    <property type="entry name" value="NAD(P)-binding Rossmann-like Domain"/>
    <property type="match status" value="1"/>
</dbReference>
<evidence type="ECO:0000256" key="3">
    <source>
        <dbReference type="ARBA" id="ARBA00029440"/>
    </source>
</evidence>
<dbReference type="Gene3D" id="1.10.3660.10">
    <property type="entry name" value="6-phosphogluconate dehydrogenase C-terminal like domain"/>
    <property type="match status" value="1"/>
</dbReference>
<evidence type="ECO:0000259" key="4">
    <source>
        <dbReference type="PROSITE" id="PS51176"/>
    </source>
</evidence>
<dbReference type="GO" id="GO:0070403">
    <property type="term" value="F:NAD+ binding"/>
    <property type="evidence" value="ECO:0007669"/>
    <property type="project" value="InterPro"/>
</dbReference>
<dbReference type="PANTHER" id="PTHR21363:SF0">
    <property type="entry name" value="PREPHENATE DEHYDROGENASE [NADP(+)]"/>
    <property type="match status" value="1"/>
</dbReference>
<comment type="caution">
    <text evidence="5">The sequence shown here is derived from an EMBL/GenBank/DDBJ whole genome shotgun (WGS) entry which is preliminary data.</text>
</comment>
<keyword evidence="2" id="KW-0560">Oxidoreductase</keyword>
<protein>
    <submittedName>
        <fullName evidence="5">Prephenate dehydrogenase</fullName>
    </submittedName>
</protein>
<dbReference type="SUPFAM" id="SSF48179">
    <property type="entry name" value="6-phosphogluconate dehydrogenase C-terminal domain-like"/>
    <property type="match status" value="1"/>
</dbReference>
<dbReference type="AlphaFoldDB" id="A0A0L6TZX6"/>
<dbReference type="Pfam" id="PF02153">
    <property type="entry name" value="PDH_N"/>
    <property type="match status" value="1"/>
</dbReference>
<dbReference type="PROSITE" id="PS51176">
    <property type="entry name" value="PDH_ADH"/>
    <property type="match status" value="1"/>
</dbReference>
<dbReference type="FunFam" id="3.40.50.720:FF:000208">
    <property type="entry name" value="Prephenate dehydrogenase"/>
    <property type="match status" value="1"/>
</dbReference>
<dbReference type="STRING" id="52689.AKG39_09285"/>
<dbReference type="RefSeq" id="WP_050740114.1">
    <property type="nucleotide sequence ID" value="NZ_LGYO01000022.1"/>
</dbReference>
<evidence type="ECO:0000313" key="6">
    <source>
        <dbReference type="Proteomes" id="UP000036873"/>
    </source>
</evidence>
<feature type="domain" description="Prephenate/arogenate dehydrogenase" evidence="4">
    <location>
        <begin position="7"/>
        <end position="293"/>
    </location>
</feature>
<keyword evidence="6" id="KW-1185">Reference proteome</keyword>
<evidence type="ECO:0000256" key="1">
    <source>
        <dbReference type="ARBA" id="ARBA00007964"/>
    </source>
</evidence>
<evidence type="ECO:0000256" key="2">
    <source>
        <dbReference type="ARBA" id="ARBA00023002"/>
    </source>
</evidence>
<comment type="pathway">
    <text evidence="3">Amino-acid biosynthesis.</text>
</comment>
<dbReference type="EMBL" id="LGYO01000022">
    <property type="protein sequence ID" value="KNZ41814.1"/>
    <property type="molecule type" value="Genomic_DNA"/>
</dbReference>
<dbReference type="OrthoDB" id="9802008at2"/>
<accession>A0A0L6TZX6</accession>
<organism evidence="5 6">
    <name type="scientific">Acetobacterium bakii</name>
    <dbReference type="NCBI Taxonomy" id="52689"/>
    <lineage>
        <taxon>Bacteria</taxon>
        <taxon>Bacillati</taxon>
        <taxon>Bacillota</taxon>
        <taxon>Clostridia</taxon>
        <taxon>Eubacteriales</taxon>
        <taxon>Eubacteriaceae</taxon>
        <taxon>Acetobacterium</taxon>
    </lineage>
</organism>
<dbReference type="InterPro" id="IPR036291">
    <property type="entry name" value="NAD(P)-bd_dom_sf"/>
</dbReference>
<dbReference type="InterPro" id="IPR046826">
    <property type="entry name" value="PDH_N"/>
</dbReference>
<dbReference type="GO" id="GO:0004665">
    <property type="term" value="F:prephenate dehydrogenase (NADP+) activity"/>
    <property type="evidence" value="ECO:0007669"/>
    <property type="project" value="InterPro"/>
</dbReference>
<dbReference type="Pfam" id="PF20463">
    <property type="entry name" value="PDH_C"/>
    <property type="match status" value="1"/>
</dbReference>
<dbReference type="InterPro" id="IPR003099">
    <property type="entry name" value="Prephen_DH"/>
</dbReference>
<proteinExistence type="inferred from homology"/>